<dbReference type="InterPro" id="IPR006175">
    <property type="entry name" value="YjgF/YER057c/UK114"/>
</dbReference>
<dbReference type="Proteomes" id="UP000277294">
    <property type="component" value="Unassembled WGS sequence"/>
</dbReference>
<reference evidence="2 3" key="1">
    <citation type="submission" date="2018-10" db="EMBL/GenBank/DDBJ databases">
        <authorList>
            <person name="Criscuolo A."/>
        </authorList>
    </citation>
    <scope>NUCLEOTIDE SEQUENCE [LARGE SCALE GENOMIC DNA]</scope>
    <source>
        <strain evidence="2">DnA1</strain>
    </source>
</reference>
<keyword evidence="3" id="KW-1185">Reference proteome</keyword>
<keyword evidence="2" id="KW-0560">Oxidoreductase</keyword>
<dbReference type="RefSeq" id="WP_246013197.1">
    <property type="nucleotide sequence ID" value="NZ_UWPJ01000023.1"/>
</dbReference>
<dbReference type="Gene3D" id="3.30.1330.40">
    <property type="entry name" value="RutC-like"/>
    <property type="match status" value="1"/>
</dbReference>
<accession>A0A3P4B3I8</accession>
<feature type="region of interest" description="Disordered" evidence="1">
    <location>
        <begin position="1"/>
        <end position="36"/>
    </location>
</feature>
<sequence length="161" mass="17571">MSDAARPPEGGAPFLGEDVAQRQEGTPVHRHEPVLMPGAKPWPEAYTYVPAIRTGNTVYISGTTGTDDQGRILAPGDIAEQARQIFRKFERLLGSLGGSFADIVMTTDYYVDPTDYRHTAEVRREFFGTHRPAATGVQVQGLIRRHALIEISAIAVLGGRP</sequence>
<dbReference type="InterPro" id="IPR035959">
    <property type="entry name" value="RutC-like_sf"/>
</dbReference>
<evidence type="ECO:0000256" key="1">
    <source>
        <dbReference type="SAM" id="MobiDB-lite"/>
    </source>
</evidence>
<protein>
    <submittedName>
        <fullName evidence="2">Aminoacrylate peracid reductase RutC</fullName>
        <ecNumber evidence="2">1.-.-.-</ecNumber>
    </submittedName>
</protein>
<dbReference type="PANTHER" id="PTHR43857">
    <property type="entry name" value="BLR7761 PROTEIN"/>
    <property type="match status" value="1"/>
</dbReference>
<dbReference type="SUPFAM" id="SSF55298">
    <property type="entry name" value="YjgF-like"/>
    <property type="match status" value="1"/>
</dbReference>
<proteinExistence type="predicted"/>
<organism evidence="2 3">
    <name type="scientific">Pigmentiphaga humi</name>
    <dbReference type="NCBI Taxonomy" id="2478468"/>
    <lineage>
        <taxon>Bacteria</taxon>
        <taxon>Pseudomonadati</taxon>
        <taxon>Pseudomonadota</taxon>
        <taxon>Betaproteobacteria</taxon>
        <taxon>Burkholderiales</taxon>
        <taxon>Alcaligenaceae</taxon>
        <taxon>Pigmentiphaga</taxon>
    </lineage>
</organism>
<gene>
    <name evidence="2" type="primary">rutC_1</name>
    <name evidence="2" type="ORF">PIGHUM_02946</name>
</gene>
<dbReference type="AlphaFoldDB" id="A0A3P4B3I8"/>
<dbReference type="GO" id="GO:0016491">
    <property type="term" value="F:oxidoreductase activity"/>
    <property type="evidence" value="ECO:0007669"/>
    <property type="project" value="UniProtKB-KW"/>
</dbReference>
<dbReference type="PANTHER" id="PTHR43857:SF1">
    <property type="entry name" value="YJGH FAMILY PROTEIN"/>
    <property type="match status" value="1"/>
</dbReference>
<dbReference type="EMBL" id="UWPJ01000023">
    <property type="protein sequence ID" value="VCU70867.1"/>
    <property type="molecule type" value="Genomic_DNA"/>
</dbReference>
<dbReference type="Pfam" id="PF01042">
    <property type="entry name" value="Ribonuc_L-PSP"/>
    <property type="match status" value="1"/>
</dbReference>
<name>A0A3P4B3I8_9BURK</name>
<dbReference type="EC" id="1.-.-.-" evidence="2"/>
<evidence type="ECO:0000313" key="2">
    <source>
        <dbReference type="EMBL" id="VCU70867.1"/>
    </source>
</evidence>
<evidence type="ECO:0000313" key="3">
    <source>
        <dbReference type="Proteomes" id="UP000277294"/>
    </source>
</evidence>